<evidence type="ECO:0000313" key="4">
    <source>
        <dbReference type="EMBL" id="MBA2934509.1"/>
    </source>
</evidence>
<evidence type="ECO:0000256" key="1">
    <source>
        <dbReference type="ARBA" id="ARBA00022553"/>
    </source>
</evidence>
<feature type="modified residue" description="4-aspartylphosphate" evidence="2">
    <location>
        <position position="53"/>
    </location>
</feature>
<dbReference type="PANTHER" id="PTHR44591:SF20">
    <property type="entry name" value="PROTEIN PILH"/>
    <property type="match status" value="1"/>
</dbReference>
<protein>
    <submittedName>
        <fullName evidence="4">Response regulator</fullName>
    </submittedName>
</protein>
<dbReference type="InterPro" id="IPR011006">
    <property type="entry name" value="CheY-like_superfamily"/>
</dbReference>
<name>A0A838L7M2_9SPHN</name>
<comment type="caution">
    <text evidence="4">The sequence shown here is derived from an EMBL/GenBank/DDBJ whole genome shotgun (WGS) entry which is preliminary data.</text>
</comment>
<evidence type="ECO:0000313" key="5">
    <source>
        <dbReference type="Proteomes" id="UP000570166"/>
    </source>
</evidence>
<reference evidence="4 5" key="1">
    <citation type="submission" date="2020-07" db="EMBL/GenBank/DDBJ databases">
        <authorList>
            <person name="Sun Q."/>
        </authorList>
    </citation>
    <scope>NUCLEOTIDE SEQUENCE [LARGE SCALE GENOMIC DNA]</scope>
    <source>
        <strain evidence="4 5">CGMCC 1.13654</strain>
    </source>
</reference>
<dbReference type="AlphaFoldDB" id="A0A838L7M2"/>
<feature type="domain" description="Response regulatory" evidence="3">
    <location>
        <begin position="3"/>
        <end position="111"/>
    </location>
</feature>
<gene>
    <name evidence="4" type="ORF">HZF05_10420</name>
</gene>
<dbReference type="GO" id="GO:0000160">
    <property type="term" value="P:phosphorelay signal transduction system"/>
    <property type="evidence" value="ECO:0007669"/>
    <property type="project" value="InterPro"/>
</dbReference>
<proteinExistence type="predicted"/>
<organism evidence="4 5">
    <name type="scientific">Sphingomonas chungangi</name>
    <dbReference type="NCBI Taxonomy" id="2683589"/>
    <lineage>
        <taxon>Bacteria</taxon>
        <taxon>Pseudomonadati</taxon>
        <taxon>Pseudomonadota</taxon>
        <taxon>Alphaproteobacteria</taxon>
        <taxon>Sphingomonadales</taxon>
        <taxon>Sphingomonadaceae</taxon>
        <taxon>Sphingomonas</taxon>
    </lineage>
</organism>
<keyword evidence="1 2" id="KW-0597">Phosphoprotein</keyword>
<dbReference type="PANTHER" id="PTHR44591">
    <property type="entry name" value="STRESS RESPONSE REGULATOR PROTEIN 1"/>
    <property type="match status" value="1"/>
</dbReference>
<dbReference type="EMBL" id="JACEIB010000006">
    <property type="protein sequence ID" value="MBA2934509.1"/>
    <property type="molecule type" value="Genomic_DNA"/>
</dbReference>
<accession>A0A838L7M2</accession>
<dbReference type="PROSITE" id="PS50110">
    <property type="entry name" value="RESPONSE_REGULATORY"/>
    <property type="match status" value="1"/>
</dbReference>
<dbReference type="Proteomes" id="UP000570166">
    <property type="component" value="Unassembled WGS sequence"/>
</dbReference>
<dbReference type="SMART" id="SM00448">
    <property type="entry name" value="REC"/>
    <property type="match status" value="1"/>
</dbReference>
<dbReference type="InterPro" id="IPR001789">
    <property type="entry name" value="Sig_transdc_resp-reg_receiver"/>
</dbReference>
<evidence type="ECO:0000256" key="2">
    <source>
        <dbReference type="PROSITE-ProRule" id="PRU00169"/>
    </source>
</evidence>
<dbReference type="Pfam" id="PF00072">
    <property type="entry name" value="Response_reg"/>
    <property type="match status" value="1"/>
</dbReference>
<dbReference type="Gene3D" id="3.40.50.2300">
    <property type="match status" value="1"/>
</dbReference>
<dbReference type="RefSeq" id="WP_160365985.1">
    <property type="nucleotide sequence ID" value="NZ_JACEIB010000006.1"/>
</dbReference>
<evidence type="ECO:0000259" key="3">
    <source>
        <dbReference type="PROSITE" id="PS50110"/>
    </source>
</evidence>
<keyword evidence="5" id="KW-1185">Reference proteome</keyword>
<dbReference type="SUPFAM" id="SSF52172">
    <property type="entry name" value="CheY-like"/>
    <property type="match status" value="1"/>
</dbReference>
<dbReference type="InterPro" id="IPR050595">
    <property type="entry name" value="Bact_response_regulator"/>
</dbReference>
<sequence>MCHALVIEDDYLAADYVAALAEIAGATTSEIAQTEGAAVEAARKRRPDIILCDVRLEVGCGRAAVTRIEAEIGSIPVIYVTGEPDACAQGDGVLAKPFHRDAFLDAFRRHATTRVSEGSTSPRQAAG</sequence>